<dbReference type="STRING" id="758803.SAMN05421803_113165"/>
<dbReference type="EMBL" id="FQZK01000013">
    <property type="protein sequence ID" value="SHK09835.1"/>
    <property type="molecule type" value="Genomic_DNA"/>
</dbReference>
<dbReference type="PANTHER" id="PTHR46796:SF13">
    <property type="entry name" value="HTH-TYPE TRANSCRIPTIONAL ACTIVATOR RHAS"/>
    <property type="match status" value="1"/>
</dbReference>
<dbReference type="PROSITE" id="PS01124">
    <property type="entry name" value="HTH_ARAC_FAMILY_2"/>
    <property type="match status" value="1"/>
</dbReference>
<dbReference type="InterPro" id="IPR050204">
    <property type="entry name" value="AraC_XylS_family_regulators"/>
</dbReference>
<keyword evidence="1" id="KW-0805">Transcription regulation</keyword>
<protein>
    <submittedName>
        <fullName evidence="5">AraC-type DNA-binding protein</fullName>
    </submittedName>
</protein>
<evidence type="ECO:0000256" key="3">
    <source>
        <dbReference type="ARBA" id="ARBA00023163"/>
    </source>
</evidence>
<name>A0A1M6PPH3_9ACTN</name>
<evidence type="ECO:0000259" key="4">
    <source>
        <dbReference type="PROSITE" id="PS01124"/>
    </source>
</evidence>
<proteinExistence type="predicted"/>
<dbReference type="SUPFAM" id="SSF46689">
    <property type="entry name" value="Homeodomain-like"/>
    <property type="match status" value="2"/>
</dbReference>
<keyword evidence="6" id="KW-1185">Reference proteome</keyword>
<dbReference type="PROSITE" id="PS00041">
    <property type="entry name" value="HTH_ARAC_FAMILY_1"/>
    <property type="match status" value="1"/>
</dbReference>
<dbReference type="AlphaFoldDB" id="A0A1M6PPH3"/>
<dbReference type="Pfam" id="PF12833">
    <property type="entry name" value="HTH_18"/>
    <property type="match status" value="1"/>
</dbReference>
<keyword evidence="3" id="KW-0804">Transcription</keyword>
<dbReference type="RefSeq" id="WP_084737574.1">
    <property type="nucleotide sequence ID" value="NZ_FQZK01000013.1"/>
</dbReference>
<dbReference type="PANTHER" id="PTHR46796">
    <property type="entry name" value="HTH-TYPE TRANSCRIPTIONAL ACTIVATOR RHAS-RELATED"/>
    <property type="match status" value="1"/>
</dbReference>
<gene>
    <name evidence="5" type="ORF">SAMN05421803_113165</name>
</gene>
<dbReference type="InterPro" id="IPR018060">
    <property type="entry name" value="HTH_AraC"/>
</dbReference>
<dbReference type="GO" id="GO:0003700">
    <property type="term" value="F:DNA-binding transcription factor activity"/>
    <property type="evidence" value="ECO:0007669"/>
    <property type="project" value="InterPro"/>
</dbReference>
<evidence type="ECO:0000313" key="6">
    <source>
        <dbReference type="Proteomes" id="UP000184452"/>
    </source>
</evidence>
<dbReference type="GO" id="GO:0043565">
    <property type="term" value="F:sequence-specific DNA binding"/>
    <property type="evidence" value="ECO:0007669"/>
    <property type="project" value="InterPro"/>
</dbReference>
<accession>A0A1M6PPH3</accession>
<dbReference type="InterPro" id="IPR009057">
    <property type="entry name" value="Homeodomain-like_sf"/>
</dbReference>
<sequence>MAAEVPVRDNDNPAQRDAVLAAVAAIREDPAAPHLLADLAASGFYSQFHFHRIFARHTGTTPGRFLTALRMQEAKRLLAHTSETVMSVSDRVGYQSLGSFTTQFTRLVGTSPGRFRELVDDLAGHRVAEPDLERARAAESRHLDCELLLPALTGAPSALDGRVSFVGLFNADLPQGGLSGFGIVQGASGTLVEQRPSSGRSEIFLVSLPADAPLVGLAVGGVEDTLVGRGGAAGPGGGPAALHLRAPDPLDPPVVSAAPAVHLRRFLEGARPR</sequence>
<feature type="domain" description="HTH araC/xylS-type" evidence="4">
    <location>
        <begin position="20"/>
        <end position="118"/>
    </location>
</feature>
<dbReference type="Proteomes" id="UP000184452">
    <property type="component" value="Unassembled WGS sequence"/>
</dbReference>
<organism evidence="5 6">
    <name type="scientific">Nocardiopsis flavescens</name>
    <dbReference type="NCBI Taxonomy" id="758803"/>
    <lineage>
        <taxon>Bacteria</taxon>
        <taxon>Bacillati</taxon>
        <taxon>Actinomycetota</taxon>
        <taxon>Actinomycetes</taxon>
        <taxon>Streptosporangiales</taxon>
        <taxon>Nocardiopsidaceae</taxon>
        <taxon>Nocardiopsis</taxon>
    </lineage>
</organism>
<dbReference type="Gene3D" id="1.10.10.60">
    <property type="entry name" value="Homeodomain-like"/>
    <property type="match status" value="2"/>
</dbReference>
<evidence type="ECO:0000256" key="2">
    <source>
        <dbReference type="ARBA" id="ARBA00023125"/>
    </source>
</evidence>
<dbReference type="InterPro" id="IPR018062">
    <property type="entry name" value="HTH_AraC-typ_CS"/>
</dbReference>
<dbReference type="OrthoDB" id="9816011at2"/>
<reference evidence="5 6" key="1">
    <citation type="submission" date="2016-11" db="EMBL/GenBank/DDBJ databases">
        <authorList>
            <person name="Jaros S."/>
            <person name="Januszkiewicz K."/>
            <person name="Wedrychowicz H."/>
        </authorList>
    </citation>
    <scope>NUCLEOTIDE SEQUENCE [LARGE SCALE GENOMIC DNA]</scope>
    <source>
        <strain evidence="5 6">CGMCC 4.5723</strain>
    </source>
</reference>
<evidence type="ECO:0000313" key="5">
    <source>
        <dbReference type="EMBL" id="SHK09835.1"/>
    </source>
</evidence>
<keyword evidence="2 5" id="KW-0238">DNA-binding</keyword>
<dbReference type="SMART" id="SM00342">
    <property type="entry name" value="HTH_ARAC"/>
    <property type="match status" value="1"/>
</dbReference>
<evidence type="ECO:0000256" key="1">
    <source>
        <dbReference type="ARBA" id="ARBA00023015"/>
    </source>
</evidence>